<dbReference type="Proteomes" id="UP001597211">
    <property type="component" value="Unassembled WGS sequence"/>
</dbReference>
<dbReference type="Pfam" id="PF00392">
    <property type="entry name" value="GntR"/>
    <property type="match status" value="1"/>
</dbReference>
<comment type="caution">
    <text evidence="9">The sequence shown here is derived from an EMBL/GenBank/DDBJ whole genome shotgun (WGS) entry which is preliminary data.</text>
</comment>
<dbReference type="CDD" id="cd00609">
    <property type="entry name" value="AAT_like"/>
    <property type="match status" value="1"/>
</dbReference>
<dbReference type="PANTHER" id="PTHR46577">
    <property type="entry name" value="HTH-TYPE TRANSCRIPTIONAL REGULATORY PROTEIN GABR"/>
    <property type="match status" value="1"/>
</dbReference>
<evidence type="ECO:0000256" key="3">
    <source>
        <dbReference type="ARBA" id="ARBA00022576"/>
    </source>
</evidence>
<evidence type="ECO:0000313" key="10">
    <source>
        <dbReference type="Proteomes" id="UP001597211"/>
    </source>
</evidence>
<dbReference type="SUPFAM" id="SSF53383">
    <property type="entry name" value="PLP-dependent transferases"/>
    <property type="match status" value="1"/>
</dbReference>
<sequence>MFGIQLDPALDMSITAQLCRQIRQKIEKSEFGEGLRLPPTRKLAAEFGIARNVVIDAYEQLIAEGYLIGQSGSGTYVAGGIRAGLPSADEDVGHEVERRTDEPVPPSPGDLIDFEIGTPDLRQFPRQLWAKYLKEAAEAMPNGSFDYGDIRGEESLRREISAYLHRTRGMRCHPVQIMIVSGSSEGFALIAQTLRERFDGVYLEDPTIEFTQHIFRGAGYRISPVAVDNAGMKLFELPAWEPGHLMLLTPSHQFPGGGILPIQRRQQAVRLAEEAGSYLIEDDYDGDFRLKGVPIPPLQTLNPDRVIYVGTFSKTLAPGLRLGFLVLPRHLVRPVADLREAQNLRTPSWSQAALARFMQDGRLDRHIHKMKNTYRQRRQLLIGALKRHFGDRALIQGDEAGMHLQVEMTMVPAGVDWSKAQAYGVRVYGVEDYCLIKGNYTRHILLGYGNLPEENIEAGIARLREFIVVNACRNC</sequence>
<dbReference type="CDD" id="cd07377">
    <property type="entry name" value="WHTH_GntR"/>
    <property type="match status" value="1"/>
</dbReference>
<evidence type="ECO:0000256" key="2">
    <source>
        <dbReference type="ARBA" id="ARBA00005384"/>
    </source>
</evidence>
<evidence type="ECO:0000256" key="4">
    <source>
        <dbReference type="ARBA" id="ARBA00022898"/>
    </source>
</evidence>
<dbReference type="InterPro" id="IPR036390">
    <property type="entry name" value="WH_DNA-bd_sf"/>
</dbReference>
<dbReference type="PROSITE" id="PS50949">
    <property type="entry name" value="HTH_GNTR"/>
    <property type="match status" value="1"/>
</dbReference>
<keyword evidence="4" id="KW-0663">Pyridoxal phosphate</keyword>
<comment type="similarity">
    <text evidence="2">In the C-terminal section; belongs to the class-I pyridoxal-phosphate-dependent aminotransferase family.</text>
</comment>
<dbReference type="InterPro" id="IPR000524">
    <property type="entry name" value="Tscrpt_reg_HTH_GntR"/>
</dbReference>
<keyword evidence="6" id="KW-0238">DNA-binding</keyword>
<dbReference type="PANTHER" id="PTHR46577:SF1">
    <property type="entry name" value="HTH-TYPE TRANSCRIPTIONAL REGULATORY PROTEIN GABR"/>
    <property type="match status" value="1"/>
</dbReference>
<evidence type="ECO:0000259" key="8">
    <source>
        <dbReference type="PROSITE" id="PS50949"/>
    </source>
</evidence>
<evidence type="ECO:0000256" key="7">
    <source>
        <dbReference type="ARBA" id="ARBA00023163"/>
    </source>
</evidence>
<keyword evidence="7" id="KW-0804">Transcription</keyword>
<organism evidence="9 10">
    <name type="scientific">Paenibacillus timonensis</name>
    <dbReference type="NCBI Taxonomy" id="225915"/>
    <lineage>
        <taxon>Bacteria</taxon>
        <taxon>Bacillati</taxon>
        <taxon>Bacillota</taxon>
        <taxon>Bacilli</taxon>
        <taxon>Bacillales</taxon>
        <taxon>Paenibacillaceae</taxon>
        <taxon>Paenibacillus</taxon>
    </lineage>
</organism>
<dbReference type="Gene3D" id="3.40.640.10">
    <property type="entry name" value="Type I PLP-dependent aspartate aminotransferase-like (Major domain)"/>
    <property type="match status" value="1"/>
</dbReference>
<evidence type="ECO:0000256" key="5">
    <source>
        <dbReference type="ARBA" id="ARBA00023015"/>
    </source>
</evidence>
<reference evidence="10" key="1">
    <citation type="journal article" date="2019" name="Int. J. Syst. Evol. Microbiol.">
        <title>The Global Catalogue of Microorganisms (GCM) 10K type strain sequencing project: providing services to taxonomists for standard genome sequencing and annotation.</title>
        <authorList>
            <consortium name="The Broad Institute Genomics Platform"/>
            <consortium name="The Broad Institute Genome Sequencing Center for Infectious Disease"/>
            <person name="Wu L."/>
            <person name="Ma J."/>
        </authorList>
    </citation>
    <scope>NUCLEOTIDE SEQUENCE [LARGE SCALE GENOMIC DNA]</scope>
    <source>
        <strain evidence="10">CCUG 48216</strain>
    </source>
</reference>
<evidence type="ECO:0000313" key="9">
    <source>
        <dbReference type="EMBL" id="MFD1183784.1"/>
    </source>
</evidence>
<evidence type="ECO:0000256" key="1">
    <source>
        <dbReference type="ARBA" id="ARBA00001933"/>
    </source>
</evidence>
<dbReference type="Pfam" id="PF00155">
    <property type="entry name" value="Aminotran_1_2"/>
    <property type="match status" value="1"/>
</dbReference>
<accession>A0ABW3SG68</accession>
<comment type="cofactor">
    <cofactor evidence="1">
        <name>pyridoxal 5'-phosphate</name>
        <dbReference type="ChEBI" id="CHEBI:597326"/>
    </cofactor>
</comment>
<protein>
    <submittedName>
        <fullName evidence="9">PLP-dependent aminotransferase family protein</fullName>
    </submittedName>
</protein>
<dbReference type="InterPro" id="IPR015421">
    <property type="entry name" value="PyrdxlP-dep_Trfase_major"/>
</dbReference>
<proteinExistence type="inferred from homology"/>
<keyword evidence="10" id="KW-1185">Reference proteome</keyword>
<dbReference type="GO" id="GO:0008483">
    <property type="term" value="F:transaminase activity"/>
    <property type="evidence" value="ECO:0007669"/>
    <property type="project" value="UniProtKB-KW"/>
</dbReference>
<dbReference type="InterPro" id="IPR004839">
    <property type="entry name" value="Aminotransferase_I/II_large"/>
</dbReference>
<feature type="domain" description="HTH gntR-type" evidence="8">
    <location>
        <begin position="12"/>
        <end position="80"/>
    </location>
</feature>
<gene>
    <name evidence="9" type="ORF">ACFQ2Z_20780</name>
</gene>
<dbReference type="Gene3D" id="1.10.10.10">
    <property type="entry name" value="Winged helix-like DNA-binding domain superfamily/Winged helix DNA-binding domain"/>
    <property type="match status" value="1"/>
</dbReference>
<keyword evidence="3 9" id="KW-0032">Aminotransferase</keyword>
<dbReference type="PRINTS" id="PR00035">
    <property type="entry name" value="HTHGNTR"/>
</dbReference>
<keyword evidence="5" id="KW-0805">Transcription regulation</keyword>
<dbReference type="InterPro" id="IPR051446">
    <property type="entry name" value="HTH_trans_reg/aminotransferase"/>
</dbReference>
<dbReference type="SUPFAM" id="SSF46785">
    <property type="entry name" value="Winged helix' DNA-binding domain"/>
    <property type="match status" value="1"/>
</dbReference>
<keyword evidence="3 9" id="KW-0808">Transferase</keyword>
<evidence type="ECO:0000256" key="6">
    <source>
        <dbReference type="ARBA" id="ARBA00023125"/>
    </source>
</evidence>
<dbReference type="EMBL" id="JBHTKZ010000056">
    <property type="protein sequence ID" value="MFD1183784.1"/>
    <property type="molecule type" value="Genomic_DNA"/>
</dbReference>
<dbReference type="InterPro" id="IPR036388">
    <property type="entry name" value="WH-like_DNA-bd_sf"/>
</dbReference>
<name>A0ABW3SG68_9BACL</name>
<dbReference type="SMART" id="SM00345">
    <property type="entry name" value="HTH_GNTR"/>
    <property type="match status" value="1"/>
</dbReference>
<dbReference type="RefSeq" id="WP_240270891.1">
    <property type="nucleotide sequence ID" value="NZ_JAKSXN010000060.1"/>
</dbReference>
<dbReference type="InterPro" id="IPR015424">
    <property type="entry name" value="PyrdxlP-dep_Trfase"/>
</dbReference>